<dbReference type="RefSeq" id="WP_175110505.1">
    <property type="nucleotide sequence ID" value="NZ_CADIKF010000010.1"/>
</dbReference>
<dbReference type="Gene3D" id="2.40.50.100">
    <property type="match status" value="1"/>
</dbReference>
<feature type="coiled-coil region" evidence="1">
    <location>
        <begin position="115"/>
        <end position="167"/>
    </location>
</feature>
<dbReference type="InterPro" id="IPR050739">
    <property type="entry name" value="MFP"/>
</dbReference>
<feature type="domain" description="AprE-like beta-barrel" evidence="3">
    <location>
        <begin position="305"/>
        <end position="395"/>
    </location>
</feature>
<dbReference type="EMBL" id="CADIKF010000010">
    <property type="protein sequence ID" value="CAB3753572.1"/>
    <property type="molecule type" value="Genomic_DNA"/>
</dbReference>
<organism evidence="4 5">
    <name type="scientific">Paraburkholderia solisilvae</name>
    <dbReference type="NCBI Taxonomy" id="624376"/>
    <lineage>
        <taxon>Bacteria</taxon>
        <taxon>Pseudomonadati</taxon>
        <taxon>Pseudomonadota</taxon>
        <taxon>Betaproteobacteria</taxon>
        <taxon>Burkholderiales</taxon>
        <taxon>Burkholderiaceae</taxon>
        <taxon>Paraburkholderia</taxon>
    </lineage>
</organism>
<feature type="transmembrane region" description="Helical" evidence="2">
    <location>
        <begin position="28"/>
        <end position="48"/>
    </location>
</feature>
<evidence type="ECO:0000259" key="3">
    <source>
        <dbReference type="Pfam" id="PF26002"/>
    </source>
</evidence>
<dbReference type="SUPFAM" id="SSF51230">
    <property type="entry name" value="Single hybrid motif"/>
    <property type="match status" value="1"/>
</dbReference>
<protein>
    <submittedName>
        <fullName evidence="4">Colicin V secretion protein CvaA</fullName>
    </submittedName>
</protein>
<dbReference type="InterPro" id="IPR058982">
    <property type="entry name" value="Beta-barrel_AprE"/>
</dbReference>
<keyword evidence="2" id="KW-1133">Transmembrane helix</keyword>
<gene>
    <name evidence="4" type="primary">cvaA_2</name>
    <name evidence="4" type="ORF">LMG29739_01769</name>
</gene>
<dbReference type="Gene3D" id="2.40.30.170">
    <property type="match status" value="1"/>
</dbReference>
<proteinExistence type="predicted"/>
<evidence type="ECO:0000313" key="4">
    <source>
        <dbReference type="EMBL" id="CAB3753572.1"/>
    </source>
</evidence>
<feature type="coiled-coil region" evidence="1">
    <location>
        <begin position="192"/>
        <end position="258"/>
    </location>
</feature>
<keyword evidence="1" id="KW-0175">Coiled coil</keyword>
<keyword evidence="5" id="KW-1185">Reference proteome</keyword>
<keyword evidence="2" id="KW-0472">Membrane</keyword>
<dbReference type="Proteomes" id="UP000494329">
    <property type="component" value="Unassembled WGS sequence"/>
</dbReference>
<evidence type="ECO:0000313" key="5">
    <source>
        <dbReference type="Proteomes" id="UP000494329"/>
    </source>
</evidence>
<dbReference type="PANTHER" id="PTHR30386">
    <property type="entry name" value="MEMBRANE FUSION SUBUNIT OF EMRAB-TOLC MULTIDRUG EFFLUX PUMP"/>
    <property type="match status" value="1"/>
</dbReference>
<dbReference type="PRINTS" id="PR01490">
    <property type="entry name" value="RTXTOXIND"/>
</dbReference>
<name>A0A6J5DK27_9BURK</name>
<dbReference type="InterPro" id="IPR011053">
    <property type="entry name" value="Single_hybrid_motif"/>
</dbReference>
<evidence type="ECO:0000256" key="1">
    <source>
        <dbReference type="SAM" id="Coils"/>
    </source>
</evidence>
<dbReference type="PANTHER" id="PTHR30386:SF28">
    <property type="entry name" value="EXPORTED PROTEIN"/>
    <property type="match status" value="1"/>
</dbReference>
<keyword evidence="2" id="KW-0812">Transmembrane</keyword>
<dbReference type="AlphaFoldDB" id="A0A6J5DK27"/>
<evidence type="ECO:0000256" key="2">
    <source>
        <dbReference type="SAM" id="Phobius"/>
    </source>
</evidence>
<accession>A0A6J5DK27</accession>
<sequence length="419" mass="45858">MNLFRHEVLDAKATKWMGNIVLVRPVSFRLYTAIAAVAACAVIAFLYFGTYTRRTTVNGQLLPDAGLIKIYAPQPGIVVEKHVKEGELVTRGQLIYVLSSDRQSAPGLSAQSEISAQVRSRVVALEEERQKTEALQQGERNTAYTKVTSLTGQLRELDAQIASQTERTDLARDALTRYEALASQDYISKDQVQQKRADLIDQQMKQQNLERDRAGTLQALTESKNDSSGLALKQMNQLSELERTLSSTREELAESEVKRQILITAPQAGIATGVLAEVGQAVNSSRPLLSIVPAGARLDAQLYASSGAIGFIRAGNPVLLRYQAYPYQKFGEYGGRVAAVAHTALPSSDLLAPSAPASGPDSAYYLITVRLDRQAVHAYGSDVPLQSGMTLEADIFQERRRLYEWALAPLYSLTGKLGI</sequence>
<reference evidence="4 5" key="1">
    <citation type="submission" date="2020-04" db="EMBL/GenBank/DDBJ databases">
        <authorList>
            <person name="De Canck E."/>
        </authorList>
    </citation>
    <scope>NUCLEOTIDE SEQUENCE [LARGE SCALE GENOMIC DNA]</scope>
    <source>
        <strain evidence="4 5">LMG 29739</strain>
    </source>
</reference>
<dbReference type="Pfam" id="PF26002">
    <property type="entry name" value="Beta-barrel_AprE"/>
    <property type="match status" value="1"/>
</dbReference>